<accession>A0A1M4XJ16</accession>
<feature type="signal peptide" evidence="1">
    <location>
        <begin position="1"/>
        <end position="27"/>
    </location>
</feature>
<organism evidence="3 4">
    <name type="scientific">Bacteroides luti</name>
    <dbReference type="NCBI Taxonomy" id="1297750"/>
    <lineage>
        <taxon>Bacteria</taxon>
        <taxon>Pseudomonadati</taxon>
        <taxon>Bacteroidota</taxon>
        <taxon>Bacteroidia</taxon>
        <taxon>Bacteroidales</taxon>
        <taxon>Bacteroidaceae</taxon>
        <taxon>Bacteroides</taxon>
    </lineage>
</organism>
<dbReference type="Gene3D" id="2.60.40.3690">
    <property type="match status" value="2"/>
</dbReference>
<sequence>MIYTNFIMKTKKLIWMPILALATIACQDCILFDKDICPADKAGTFISVTLNTPTITRANPTGGETGDGTEIGQTNENTVSDITIFFYKSSDINQAITDNVLVSKSIYFGTSDIINNTTKTRRVEIPKGIYHLIIVANAGDLTYEFTTVKNVCNYLQKTAWTVSGTDYSKFVMSSSNDSSIELTGTSTEASPIEIDVNVERLAARVDFIPYNSSNAPINTYYVSNSGNTTGQVTINKIKLINRLTAGSYLLKRVAASMSATPSYLGNETLDQNSFQSNYVIDPWTIIKTKTNLTGSHFNLLNGGAGSDPASSLYTNYFNNSFTLGSEDVVKTANLTSTSNGEKFYILGYTLENTTDMSCQMNGYSTGVMFETTYMPASVTAYNATTRINEAKTLTNAITFYTYDNNNVVCNSLEAIEFASLKSSQPANDFFAQIFTAANTWQEVQNYANRIKDYDLLGFKAYLSDKLNGKVLTANLNETISWDNFVSATYGYLDGSINQNGIDTRLVLFGKNINCYINGLCYYPYWIRHSNNGTIDESIMEFGIVRNNVYKLKVISFSGLGKPMPYSPTDTPDNPDEESFVSVFITVSPWRLIAHPDVVL</sequence>
<protein>
    <submittedName>
        <fullName evidence="3">Major fimbrial subunit protein type IV, Fimbrillin, C-terminal</fullName>
    </submittedName>
</protein>
<feature type="chain" id="PRO_5012499760" evidence="1">
    <location>
        <begin position="28"/>
        <end position="599"/>
    </location>
</feature>
<dbReference type="NCBIfam" id="NF038041">
    <property type="entry name" value="fim_Mfa1_fam"/>
    <property type="match status" value="1"/>
</dbReference>
<dbReference type="EMBL" id="FQTV01000004">
    <property type="protein sequence ID" value="SHE93499.1"/>
    <property type="molecule type" value="Genomic_DNA"/>
</dbReference>
<dbReference type="AlphaFoldDB" id="A0A1M4XJ16"/>
<evidence type="ECO:0000256" key="1">
    <source>
        <dbReference type="SAM" id="SignalP"/>
    </source>
</evidence>
<dbReference type="Gene3D" id="2.60.40.2580">
    <property type="match status" value="1"/>
</dbReference>
<dbReference type="GO" id="GO:0009418">
    <property type="term" value="C:pilus shaft"/>
    <property type="evidence" value="ECO:0007669"/>
    <property type="project" value="InterPro"/>
</dbReference>
<dbReference type="STRING" id="1297750.SAMN05444405_10451"/>
<reference evidence="3 4" key="1">
    <citation type="submission" date="2016-11" db="EMBL/GenBank/DDBJ databases">
        <authorList>
            <person name="Jaros S."/>
            <person name="Januszkiewicz K."/>
            <person name="Wedrychowicz H."/>
        </authorList>
    </citation>
    <scope>NUCLEOTIDE SEQUENCE [LARGE SCALE GENOMIC DNA]</scope>
    <source>
        <strain evidence="3 4">DSM 26991</strain>
    </source>
</reference>
<proteinExistence type="predicted"/>
<dbReference type="OrthoDB" id="1095847at2"/>
<evidence type="ECO:0000313" key="4">
    <source>
        <dbReference type="Proteomes" id="UP000184509"/>
    </source>
</evidence>
<evidence type="ECO:0000259" key="2">
    <source>
        <dbReference type="Pfam" id="PF15495"/>
    </source>
</evidence>
<feature type="domain" description="Minor fimbrium subunit Mfa1 C-terminal" evidence="2">
    <location>
        <begin position="514"/>
        <end position="591"/>
    </location>
</feature>
<evidence type="ECO:0000313" key="3">
    <source>
        <dbReference type="EMBL" id="SHE93499.1"/>
    </source>
</evidence>
<dbReference type="Proteomes" id="UP000184509">
    <property type="component" value="Unassembled WGS sequence"/>
</dbReference>
<dbReference type="InterPro" id="IPR029140">
    <property type="entry name" value="Mfa1_C"/>
</dbReference>
<dbReference type="InterPro" id="IPR047786">
    <property type="entry name" value="Mfa1_fim"/>
</dbReference>
<dbReference type="Pfam" id="PF15495">
    <property type="entry name" value="Fimbrillin_C"/>
    <property type="match status" value="1"/>
</dbReference>
<keyword evidence="4" id="KW-1185">Reference proteome</keyword>
<keyword evidence="1" id="KW-0732">Signal</keyword>
<gene>
    <name evidence="3" type="ORF">SAMN05444405_10451</name>
</gene>
<name>A0A1M4XJ16_9BACE</name>